<dbReference type="Pfam" id="PF02518">
    <property type="entry name" value="HATPase_c"/>
    <property type="match status" value="1"/>
</dbReference>
<evidence type="ECO:0000259" key="9">
    <source>
        <dbReference type="PROSITE" id="PS50113"/>
    </source>
</evidence>
<evidence type="ECO:0000256" key="5">
    <source>
        <dbReference type="ARBA" id="ARBA00022777"/>
    </source>
</evidence>
<evidence type="ECO:0000256" key="6">
    <source>
        <dbReference type="SAM" id="Phobius"/>
    </source>
</evidence>
<keyword evidence="3" id="KW-0597">Phosphoprotein</keyword>
<feature type="transmembrane region" description="Helical" evidence="6">
    <location>
        <begin position="240"/>
        <end position="257"/>
    </location>
</feature>
<gene>
    <name evidence="10" type="ORF">POL67_14310</name>
</gene>
<dbReference type="Gene3D" id="1.10.287.130">
    <property type="match status" value="1"/>
</dbReference>
<keyword evidence="5" id="KW-0418">Kinase</keyword>
<dbReference type="InterPro" id="IPR000700">
    <property type="entry name" value="PAS-assoc_C"/>
</dbReference>
<feature type="domain" description="PAC" evidence="9">
    <location>
        <begin position="768"/>
        <end position="818"/>
    </location>
</feature>
<dbReference type="Gene3D" id="3.30.450.20">
    <property type="entry name" value="PAS domain"/>
    <property type="match status" value="4"/>
</dbReference>
<dbReference type="Pfam" id="PF00989">
    <property type="entry name" value="PAS"/>
    <property type="match status" value="2"/>
</dbReference>
<evidence type="ECO:0000259" key="8">
    <source>
        <dbReference type="PROSITE" id="PS50112"/>
    </source>
</evidence>
<dbReference type="PROSITE" id="PS50112">
    <property type="entry name" value="PAS"/>
    <property type="match status" value="3"/>
</dbReference>
<dbReference type="PROSITE" id="PS50109">
    <property type="entry name" value="HIS_KIN"/>
    <property type="match status" value="1"/>
</dbReference>
<keyword evidence="11" id="KW-1185">Reference proteome</keyword>
<dbReference type="SUPFAM" id="SSF47384">
    <property type="entry name" value="Homodimeric domain of signal transducing histidine kinase"/>
    <property type="match status" value="1"/>
</dbReference>
<dbReference type="PROSITE" id="PS50113">
    <property type="entry name" value="PAC"/>
    <property type="match status" value="3"/>
</dbReference>
<feature type="transmembrane region" description="Helical" evidence="6">
    <location>
        <begin position="263"/>
        <end position="286"/>
    </location>
</feature>
<dbReference type="CDD" id="cd00075">
    <property type="entry name" value="HATPase"/>
    <property type="match status" value="1"/>
</dbReference>
<evidence type="ECO:0000313" key="11">
    <source>
        <dbReference type="Proteomes" id="UP001221411"/>
    </source>
</evidence>
<protein>
    <recommendedName>
        <fullName evidence="2">histidine kinase</fullName>
        <ecNumber evidence="2">2.7.13.3</ecNumber>
    </recommendedName>
</protein>
<dbReference type="EC" id="2.7.13.3" evidence="2"/>
<feature type="transmembrane region" description="Helical" evidence="6">
    <location>
        <begin position="89"/>
        <end position="111"/>
    </location>
</feature>
<dbReference type="InterPro" id="IPR035965">
    <property type="entry name" value="PAS-like_dom_sf"/>
</dbReference>
<dbReference type="SMART" id="SM00091">
    <property type="entry name" value="PAS"/>
    <property type="match status" value="4"/>
</dbReference>
<reference evidence="10 11" key="1">
    <citation type="submission" date="2022-11" db="EMBL/GenBank/DDBJ databases">
        <title>Minimal conservation of predation-associated metabolite biosynthetic gene clusters underscores biosynthetic potential of Myxococcota including descriptions for ten novel species: Archangium lansinium sp. nov., Myxococcus landrumus sp. nov., Nannocystis bai.</title>
        <authorList>
            <person name="Ahearne A."/>
            <person name="Stevens C."/>
            <person name="Dowd S."/>
        </authorList>
    </citation>
    <scope>NUCLEOTIDE SEQUENCE [LARGE SCALE GENOMIC DNA]</scope>
    <source>
        <strain evidence="10 11">RJM3</strain>
    </source>
</reference>
<dbReference type="PANTHER" id="PTHR43047">
    <property type="entry name" value="TWO-COMPONENT HISTIDINE PROTEIN KINASE"/>
    <property type="match status" value="1"/>
</dbReference>
<evidence type="ECO:0000313" key="10">
    <source>
        <dbReference type="EMBL" id="MDC0742524.1"/>
    </source>
</evidence>
<feature type="domain" description="PAS" evidence="8">
    <location>
        <begin position="463"/>
        <end position="496"/>
    </location>
</feature>
<accession>A0ABT5EM34</accession>
<organism evidence="10 11">
    <name type="scientific">Polyangium mundeleinium</name>
    <dbReference type="NCBI Taxonomy" id="2995306"/>
    <lineage>
        <taxon>Bacteria</taxon>
        <taxon>Pseudomonadati</taxon>
        <taxon>Myxococcota</taxon>
        <taxon>Polyangia</taxon>
        <taxon>Polyangiales</taxon>
        <taxon>Polyangiaceae</taxon>
        <taxon>Polyangium</taxon>
    </lineage>
</organism>
<dbReference type="SMART" id="SM00387">
    <property type="entry name" value="HATPase_c"/>
    <property type="match status" value="1"/>
</dbReference>
<dbReference type="InterPro" id="IPR005467">
    <property type="entry name" value="His_kinase_dom"/>
</dbReference>
<dbReference type="SMART" id="SM00086">
    <property type="entry name" value="PAC"/>
    <property type="match status" value="4"/>
</dbReference>
<dbReference type="InterPro" id="IPR003661">
    <property type="entry name" value="HisK_dim/P_dom"/>
</dbReference>
<evidence type="ECO:0000259" key="7">
    <source>
        <dbReference type="PROSITE" id="PS50109"/>
    </source>
</evidence>
<dbReference type="Pfam" id="PF00512">
    <property type="entry name" value="HisKA"/>
    <property type="match status" value="1"/>
</dbReference>
<feature type="transmembrane region" description="Helical" evidence="6">
    <location>
        <begin position="167"/>
        <end position="185"/>
    </location>
</feature>
<dbReference type="CDD" id="cd00130">
    <property type="entry name" value="PAS"/>
    <property type="match status" value="4"/>
</dbReference>
<feature type="domain" description="PAC" evidence="9">
    <location>
        <begin position="374"/>
        <end position="426"/>
    </location>
</feature>
<feature type="domain" description="PAC" evidence="9">
    <location>
        <begin position="518"/>
        <end position="569"/>
    </location>
</feature>
<dbReference type="PRINTS" id="PR00344">
    <property type="entry name" value="BCTRLSENSOR"/>
</dbReference>
<feature type="domain" description="PAS" evidence="8">
    <location>
        <begin position="570"/>
        <end position="640"/>
    </location>
</feature>
<dbReference type="CDD" id="cd00082">
    <property type="entry name" value="HisKA"/>
    <property type="match status" value="1"/>
</dbReference>
<dbReference type="Pfam" id="PF13426">
    <property type="entry name" value="PAS_9"/>
    <property type="match status" value="1"/>
</dbReference>
<feature type="transmembrane region" description="Helical" evidence="6">
    <location>
        <begin position="21"/>
        <end position="41"/>
    </location>
</feature>
<dbReference type="NCBIfam" id="TIGR00229">
    <property type="entry name" value="sensory_box"/>
    <property type="match status" value="4"/>
</dbReference>
<dbReference type="InterPro" id="IPR000014">
    <property type="entry name" value="PAS"/>
</dbReference>
<proteinExistence type="predicted"/>
<dbReference type="EMBL" id="JAQNDO010000001">
    <property type="protein sequence ID" value="MDC0742524.1"/>
    <property type="molecule type" value="Genomic_DNA"/>
</dbReference>
<dbReference type="InterPro" id="IPR013656">
    <property type="entry name" value="PAS_4"/>
</dbReference>
<dbReference type="InterPro" id="IPR001610">
    <property type="entry name" value="PAC"/>
</dbReference>
<evidence type="ECO:0000256" key="3">
    <source>
        <dbReference type="ARBA" id="ARBA00022553"/>
    </source>
</evidence>
<feature type="domain" description="PAS" evidence="8">
    <location>
        <begin position="691"/>
        <end position="744"/>
    </location>
</feature>
<evidence type="ECO:0000256" key="1">
    <source>
        <dbReference type="ARBA" id="ARBA00000085"/>
    </source>
</evidence>
<dbReference type="SUPFAM" id="SSF55785">
    <property type="entry name" value="PYP-like sensor domain (PAS domain)"/>
    <property type="match status" value="4"/>
</dbReference>
<keyword evidence="6" id="KW-0472">Membrane</keyword>
<comment type="caution">
    <text evidence="10">The sequence shown here is derived from an EMBL/GenBank/DDBJ whole genome shotgun (WGS) entry which is preliminary data.</text>
</comment>
<dbReference type="Pfam" id="PF08448">
    <property type="entry name" value="PAS_4"/>
    <property type="match status" value="1"/>
</dbReference>
<dbReference type="SMART" id="SM00388">
    <property type="entry name" value="HisKA"/>
    <property type="match status" value="1"/>
</dbReference>
<sequence>MSTKGDTESCSRLIASYQKASMAFGVAALVIAVLVMMGWAFDVEVLKRITMRFPSMKMNTAVSFAWMGLAVLVLHAEEKAKVRSRGKDVLLLLCGGVVTCLAVATLAEYLWGLDLPIDEALVADRSPAPSPTHPGRMGPLTALKLALLGLSLLTLQLSKRRSFLWQLPVLLSFFLSMLGLLGYLYGAHTMATVLPYSSVAIHTEIAFALLSLGLLFARPRVGVMSVFVSGKPGSLLAKRMLPAAILTLVMLGLLVQLGNSRRIFDLGFSLVLIVTLGTTILSAILWRTSEKLDRLDDAREKAAYHLKLMIEHAAGAVAMFDRNMKYLWVSRRWISDFRLEAVDCVGKSHYEVFPEVPDWWKDVHRRCLAGAVERCDEDRFERADGTVTWIRWEVRPWHEDGDEIGGILMFVENITQRKLAEEALKKANAELERRVEQRTQQVALQAEILHNMAEGACLVKASDGSIVHTNPKFEAMFGYAPGELIGQHVSMLNFEDVAGGAQELARRLVSTILAQNVTTCEVQNVRKDGAPFWCRVTASQFRHPEHGLVLVAVHDDITAKRTSEEALRRSEQRYRDLVELAADGIFVVDAAGRCIDVNGAGCGMLGLSRDELVGTALLDRIAPDAASRFQAAMRRLAEPGTVDVAEWDLQKKDGTYLPVEISAKSSPDGRLLSFVRDISERKRAERAREVAERRYRSLVESAHDAIVVVDARGRIKLVNKQIECLFGYEPEEVIDQPVEMLIPERYREQHIGYRTEYVANPHARQMGAGLDLYAARRDGSEFPIDVSLSPGVVDGELQVTAIIRDVTARKNIETQLREAIRTREDVVAIVSHDLKNPLSAILMNARLLNRLRPTDPDVRARLSKIADSVDRSATVMQRLIMSILDFAKIQSGTFVVEPEVHDIRAIVDICCESIEALAAARSIHVTHEFDPELPRIFADHDRILQVFSNLLGNAIKFTPEGGVVTVHAHRSDRYIEICVSDTGPGIPDAQLPHLFERYWQAKETARLGSGLGLAIAKGIVEAHGGRIWAESTLGHGSTFHFTVPTAEPARSRVSA</sequence>
<dbReference type="InterPro" id="IPR004358">
    <property type="entry name" value="Sig_transdc_His_kin-like_C"/>
</dbReference>
<name>A0ABT5EM34_9BACT</name>
<feature type="transmembrane region" description="Helical" evidence="6">
    <location>
        <begin position="61"/>
        <end position="77"/>
    </location>
</feature>
<dbReference type="InterPro" id="IPR003594">
    <property type="entry name" value="HATPase_dom"/>
</dbReference>
<dbReference type="InterPro" id="IPR036890">
    <property type="entry name" value="HATPase_C_sf"/>
</dbReference>
<comment type="catalytic activity">
    <reaction evidence="1">
        <text>ATP + protein L-histidine = ADP + protein N-phospho-L-histidine.</text>
        <dbReference type="EC" id="2.7.13.3"/>
    </reaction>
</comment>
<dbReference type="InterPro" id="IPR013767">
    <property type="entry name" value="PAS_fold"/>
</dbReference>
<keyword evidence="6" id="KW-0812">Transmembrane</keyword>
<dbReference type="InterPro" id="IPR036097">
    <property type="entry name" value="HisK_dim/P_sf"/>
</dbReference>
<keyword evidence="4" id="KW-0808">Transferase</keyword>
<keyword evidence="6" id="KW-1133">Transmembrane helix</keyword>
<evidence type="ECO:0000256" key="2">
    <source>
        <dbReference type="ARBA" id="ARBA00012438"/>
    </source>
</evidence>
<dbReference type="Proteomes" id="UP001221411">
    <property type="component" value="Unassembled WGS sequence"/>
</dbReference>
<dbReference type="PANTHER" id="PTHR43047:SF72">
    <property type="entry name" value="OSMOSENSING HISTIDINE PROTEIN KINASE SLN1"/>
    <property type="match status" value="1"/>
</dbReference>
<dbReference type="SUPFAM" id="SSF55874">
    <property type="entry name" value="ATPase domain of HSP90 chaperone/DNA topoisomerase II/histidine kinase"/>
    <property type="match status" value="1"/>
</dbReference>
<feature type="domain" description="Histidine kinase" evidence="7">
    <location>
        <begin position="829"/>
        <end position="1047"/>
    </location>
</feature>
<dbReference type="RefSeq" id="WP_271917904.1">
    <property type="nucleotide sequence ID" value="NZ_JAQNDO010000001.1"/>
</dbReference>
<dbReference type="Gene3D" id="3.30.565.10">
    <property type="entry name" value="Histidine kinase-like ATPase, C-terminal domain"/>
    <property type="match status" value="1"/>
</dbReference>
<evidence type="ECO:0000256" key="4">
    <source>
        <dbReference type="ARBA" id="ARBA00022679"/>
    </source>
</evidence>